<reference evidence="1 2" key="1">
    <citation type="journal article" date="2022" name="New Phytol.">
        <title>Ecological generalism drives hyperdiversity of secondary metabolite gene clusters in xylarialean endophytes.</title>
        <authorList>
            <person name="Franco M.E.E."/>
            <person name="Wisecaver J.H."/>
            <person name="Arnold A.E."/>
            <person name="Ju Y.M."/>
            <person name="Slot J.C."/>
            <person name="Ahrendt S."/>
            <person name="Moore L.P."/>
            <person name="Eastman K.E."/>
            <person name="Scott K."/>
            <person name="Konkel Z."/>
            <person name="Mondo S.J."/>
            <person name="Kuo A."/>
            <person name="Hayes R.D."/>
            <person name="Haridas S."/>
            <person name="Andreopoulos B."/>
            <person name="Riley R."/>
            <person name="LaButti K."/>
            <person name="Pangilinan J."/>
            <person name="Lipzen A."/>
            <person name="Amirebrahimi M."/>
            <person name="Yan J."/>
            <person name="Adam C."/>
            <person name="Keymanesh K."/>
            <person name="Ng V."/>
            <person name="Louie K."/>
            <person name="Northen T."/>
            <person name="Drula E."/>
            <person name="Henrissat B."/>
            <person name="Hsieh H.M."/>
            <person name="Youens-Clark K."/>
            <person name="Lutzoni F."/>
            <person name="Miadlikowska J."/>
            <person name="Eastwood D.C."/>
            <person name="Hamelin R.C."/>
            <person name="Grigoriev I.V."/>
            <person name="U'Ren J.M."/>
        </authorList>
    </citation>
    <scope>NUCLEOTIDE SEQUENCE [LARGE SCALE GENOMIC DNA]</scope>
    <source>
        <strain evidence="1 2">ER1909</strain>
    </source>
</reference>
<protein>
    <submittedName>
        <fullName evidence="1">Uncharacterized protein</fullName>
    </submittedName>
</protein>
<sequence>MADPRKPPDIEHGIHFWATIIGLGVTNLFGVLENVVVSTSAPTIVTDLRDYIWIGRYKPLHFVRFAVFALGLGLFILLGEDSPTAYWATFESIMALDHRDRSIVFRSNVWGVAILAVIFNNRAVQLPGRISDVNPVRSEVRGVYRDALRTELAVAVAFAGFAALLALFKNELETEFGLKGSTAAEPSSFEDNHVGETSDGKF</sequence>
<accession>A0ACC0D8Z6</accession>
<dbReference type="EMBL" id="MU394299">
    <property type="protein sequence ID" value="KAI6088855.1"/>
    <property type="molecule type" value="Genomic_DNA"/>
</dbReference>
<gene>
    <name evidence="1" type="ORF">F4821DRAFT_277020</name>
</gene>
<keyword evidence="2" id="KW-1185">Reference proteome</keyword>
<evidence type="ECO:0000313" key="1">
    <source>
        <dbReference type="EMBL" id="KAI6088855.1"/>
    </source>
</evidence>
<name>A0ACC0D8Z6_9PEZI</name>
<dbReference type="Proteomes" id="UP001497680">
    <property type="component" value="Unassembled WGS sequence"/>
</dbReference>
<organism evidence="1 2">
    <name type="scientific">Hypoxylon rubiginosum</name>
    <dbReference type="NCBI Taxonomy" id="110542"/>
    <lineage>
        <taxon>Eukaryota</taxon>
        <taxon>Fungi</taxon>
        <taxon>Dikarya</taxon>
        <taxon>Ascomycota</taxon>
        <taxon>Pezizomycotina</taxon>
        <taxon>Sordariomycetes</taxon>
        <taxon>Xylariomycetidae</taxon>
        <taxon>Xylariales</taxon>
        <taxon>Hypoxylaceae</taxon>
        <taxon>Hypoxylon</taxon>
    </lineage>
</organism>
<proteinExistence type="predicted"/>
<evidence type="ECO:0000313" key="2">
    <source>
        <dbReference type="Proteomes" id="UP001497680"/>
    </source>
</evidence>
<comment type="caution">
    <text evidence="1">The sequence shown here is derived from an EMBL/GenBank/DDBJ whole genome shotgun (WGS) entry which is preliminary data.</text>
</comment>